<reference evidence="2" key="1">
    <citation type="journal article" date="2012" name="Science">
        <title>The Paleozoic origin of enzymatic lignin decomposition reconstructed from 31 fungal genomes.</title>
        <authorList>
            <person name="Floudas D."/>
            <person name="Binder M."/>
            <person name="Riley R."/>
            <person name="Barry K."/>
            <person name="Blanchette R.A."/>
            <person name="Henrissat B."/>
            <person name="Martinez A.T."/>
            <person name="Otillar R."/>
            <person name="Spatafora J.W."/>
            <person name="Yadav J.S."/>
            <person name="Aerts A."/>
            <person name="Benoit I."/>
            <person name="Boyd A."/>
            <person name="Carlson A."/>
            <person name="Copeland A."/>
            <person name="Coutinho P.M."/>
            <person name="de Vries R.P."/>
            <person name="Ferreira P."/>
            <person name="Findley K."/>
            <person name="Foster B."/>
            <person name="Gaskell J."/>
            <person name="Glotzer D."/>
            <person name="Gorecki P."/>
            <person name="Heitman J."/>
            <person name="Hesse C."/>
            <person name="Hori C."/>
            <person name="Igarashi K."/>
            <person name="Jurgens J.A."/>
            <person name="Kallen N."/>
            <person name="Kersten P."/>
            <person name="Kohler A."/>
            <person name="Kuees U."/>
            <person name="Kumar T.K.A."/>
            <person name="Kuo A."/>
            <person name="LaButti K."/>
            <person name="Larrondo L.F."/>
            <person name="Lindquist E."/>
            <person name="Ling A."/>
            <person name="Lombard V."/>
            <person name="Lucas S."/>
            <person name="Lundell T."/>
            <person name="Martin R."/>
            <person name="McLaughlin D.J."/>
            <person name="Morgenstern I."/>
            <person name="Morin E."/>
            <person name="Murat C."/>
            <person name="Nagy L.G."/>
            <person name="Nolan M."/>
            <person name="Ohm R.A."/>
            <person name="Patyshakuliyeva A."/>
            <person name="Rokas A."/>
            <person name="Ruiz-Duenas F.J."/>
            <person name="Sabat G."/>
            <person name="Salamov A."/>
            <person name="Samejima M."/>
            <person name="Schmutz J."/>
            <person name="Slot J.C."/>
            <person name="St John F."/>
            <person name="Stenlid J."/>
            <person name="Sun H."/>
            <person name="Sun S."/>
            <person name="Syed K."/>
            <person name="Tsang A."/>
            <person name="Wiebenga A."/>
            <person name="Young D."/>
            <person name="Pisabarro A."/>
            <person name="Eastwood D.C."/>
            <person name="Martin F."/>
            <person name="Cullen D."/>
            <person name="Grigoriev I.V."/>
            <person name="Hibbett D.S."/>
        </authorList>
    </citation>
    <scope>NUCLEOTIDE SEQUENCE [LARGE SCALE GENOMIC DNA]</scope>
    <source>
        <strain evidence="2">FP-91666</strain>
    </source>
</reference>
<gene>
    <name evidence="1" type="ORF">STEHIDRAFT_126338</name>
</gene>
<evidence type="ECO:0000313" key="1">
    <source>
        <dbReference type="EMBL" id="EIM79647.1"/>
    </source>
</evidence>
<dbReference type="Proteomes" id="UP000053927">
    <property type="component" value="Unassembled WGS sequence"/>
</dbReference>
<protein>
    <submittedName>
        <fullName evidence="1">Uncharacterized protein</fullName>
    </submittedName>
</protein>
<dbReference type="AlphaFoldDB" id="R7RZA5"/>
<proteinExistence type="predicted"/>
<name>R7RZA5_STEHR</name>
<dbReference type="RefSeq" id="XP_007311221.1">
    <property type="nucleotide sequence ID" value="XM_007311159.1"/>
</dbReference>
<sequence length="120" mass="13741">MHVEAYSPIQSIPSNRLASEAIPSEARLVWRFLTPTYFIVFVDRTVIHVFSAPTTRLLPPYIDRIVLLVPPLAYCDHVPPARPHFSLRFRSVTDARYPQFIPLLLVSVTRPCHGAVHLQR</sequence>
<keyword evidence="2" id="KW-1185">Reference proteome</keyword>
<dbReference type="GeneID" id="18797744"/>
<dbReference type="EMBL" id="JH687402">
    <property type="protein sequence ID" value="EIM79647.1"/>
    <property type="molecule type" value="Genomic_DNA"/>
</dbReference>
<accession>R7RZA5</accession>
<evidence type="ECO:0000313" key="2">
    <source>
        <dbReference type="Proteomes" id="UP000053927"/>
    </source>
</evidence>
<dbReference type="KEGG" id="shs:STEHIDRAFT_126338"/>
<organism evidence="1 2">
    <name type="scientific">Stereum hirsutum (strain FP-91666)</name>
    <name type="common">White-rot fungus</name>
    <dbReference type="NCBI Taxonomy" id="721885"/>
    <lineage>
        <taxon>Eukaryota</taxon>
        <taxon>Fungi</taxon>
        <taxon>Dikarya</taxon>
        <taxon>Basidiomycota</taxon>
        <taxon>Agaricomycotina</taxon>
        <taxon>Agaricomycetes</taxon>
        <taxon>Russulales</taxon>
        <taxon>Stereaceae</taxon>
        <taxon>Stereum</taxon>
    </lineage>
</organism>